<evidence type="ECO:0000313" key="3">
    <source>
        <dbReference type="Proteomes" id="UP000297753"/>
    </source>
</evidence>
<dbReference type="Proteomes" id="UP000297753">
    <property type="component" value="Unassembled WGS sequence"/>
</dbReference>
<dbReference type="AlphaFoldDB" id="A0A4Y8W9L4"/>
<feature type="signal peptide" evidence="1">
    <location>
        <begin position="1"/>
        <end position="19"/>
    </location>
</feature>
<comment type="caution">
    <text evidence="2">The sequence shown here is derived from an EMBL/GenBank/DDBJ whole genome shotgun (WGS) entry which is preliminary data.</text>
</comment>
<sequence length="181" mass="20422">MRKLLIGMMFWGFTLSASADCDLMEFDLVGSKSIEHIVSAGDVSLRLNYSERSSIKVLVKDIGQIVNSNMSANKSYTVEAKELLLRALNEQQPNSDVEFEAFLNSIEGYRSSPQLVKSHMYVGLLRAIEWAIYKGRSVALIDGEPLLESEMTLYQQHADPSVRRLVYEYQGVTLYEICGQI</sequence>
<reference evidence="2 3" key="1">
    <citation type="submission" date="2019-01" db="EMBL/GenBank/DDBJ databases">
        <title>Vibrio BEI176 sp. nov, a marine bacterium isolated from China: eastern marignal seas.</title>
        <authorList>
            <person name="Li B."/>
        </authorList>
    </citation>
    <scope>NUCLEOTIDE SEQUENCE [LARGE SCALE GENOMIC DNA]</scope>
    <source>
        <strain evidence="2 3">BEI176</strain>
    </source>
</reference>
<gene>
    <name evidence="2" type="ORF">ELS82_22900</name>
</gene>
<evidence type="ECO:0000313" key="2">
    <source>
        <dbReference type="EMBL" id="TFH89313.1"/>
    </source>
</evidence>
<keyword evidence="1" id="KW-0732">Signal</keyword>
<keyword evidence="3" id="KW-1185">Reference proteome</keyword>
<protein>
    <submittedName>
        <fullName evidence="2">Uncharacterized protein</fullName>
    </submittedName>
</protein>
<name>A0A4Y8W9L4_9VIBR</name>
<accession>A0A4Y8W9L4</accession>
<feature type="chain" id="PRO_5021357233" evidence="1">
    <location>
        <begin position="20"/>
        <end position="181"/>
    </location>
</feature>
<dbReference type="RefSeq" id="WP_134837504.1">
    <property type="nucleotide sequence ID" value="NZ_SATR01000081.1"/>
</dbReference>
<proteinExistence type="predicted"/>
<organism evidence="2 3">
    <name type="scientific">Vibrio ouci</name>
    <dbReference type="NCBI Taxonomy" id="2499078"/>
    <lineage>
        <taxon>Bacteria</taxon>
        <taxon>Pseudomonadati</taxon>
        <taxon>Pseudomonadota</taxon>
        <taxon>Gammaproteobacteria</taxon>
        <taxon>Vibrionales</taxon>
        <taxon>Vibrionaceae</taxon>
        <taxon>Vibrio</taxon>
    </lineage>
</organism>
<evidence type="ECO:0000256" key="1">
    <source>
        <dbReference type="SAM" id="SignalP"/>
    </source>
</evidence>
<dbReference type="EMBL" id="SATR01000081">
    <property type="protein sequence ID" value="TFH89313.1"/>
    <property type="molecule type" value="Genomic_DNA"/>
</dbReference>